<gene>
    <name evidence="1" type="ORF">CAL26_20980</name>
</gene>
<dbReference type="InterPro" id="IPR012672">
    <property type="entry name" value="T3SS_YscX"/>
</dbReference>
<reference evidence="1" key="1">
    <citation type="submission" date="2017-05" db="EMBL/GenBank/DDBJ databases">
        <title>Complete and WGS of Bordetella genogroups.</title>
        <authorList>
            <person name="Spilker T."/>
            <person name="Lipuma J."/>
        </authorList>
    </citation>
    <scope>NUCLEOTIDE SEQUENCE</scope>
    <source>
        <strain evidence="1">AU21707</strain>
    </source>
</reference>
<proteinExistence type="predicted"/>
<organism evidence="1 2">
    <name type="scientific">Bordetella genomosp. 9</name>
    <dbReference type="NCBI Taxonomy" id="1416803"/>
    <lineage>
        <taxon>Bacteria</taxon>
        <taxon>Pseudomonadati</taxon>
        <taxon>Pseudomonadota</taxon>
        <taxon>Betaproteobacteria</taxon>
        <taxon>Burkholderiales</taxon>
        <taxon>Alcaligenaceae</taxon>
        <taxon>Bordetella</taxon>
    </lineage>
</organism>
<keyword evidence="2" id="KW-1185">Reference proteome</keyword>
<comment type="caution">
    <text evidence="1">The sequence shown here is derived from an EMBL/GenBank/DDBJ whole genome shotgun (WGS) entry which is preliminary data.</text>
</comment>
<name>A0A261R627_9BORD</name>
<dbReference type="AlphaFoldDB" id="A0A261R627"/>
<protein>
    <submittedName>
        <fullName evidence="1">Uncharacterized protein</fullName>
    </submittedName>
</protein>
<evidence type="ECO:0000313" key="2">
    <source>
        <dbReference type="Proteomes" id="UP000216857"/>
    </source>
</evidence>
<accession>A0A261R627</accession>
<evidence type="ECO:0000313" key="1">
    <source>
        <dbReference type="EMBL" id="OZI20030.1"/>
    </source>
</evidence>
<dbReference type="Proteomes" id="UP000216857">
    <property type="component" value="Unassembled WGS sequence"/>
</dbReference>
<sequence length="85" mass="9400">MTRFLGQTCLELSVNDALEPDITLSDLRHPPTFDAVLRHARMALREAGANGGLDSPIYQSALLVLDRNVVLRNQSRTIRTALQQG</sequence>
<dbReference type="EMBL" id="NEVJ01000003">
    <property type="protein sequence ID" value="OZI20030.1"/>
    <property type="molecule type" value="Genomic_DNA"/>
</dbReference>
<dbReference type="Pfam" id="PF09474">
    <property type="entry name" value="Type_III_YscX"/>
    <property type="match status" value="1"/>
</dbReference>